<sequence length="361" mass="39829">MTVIPIGPFMIRADIAVFLIVALAGYMTLRVRLHRLEHRDWLLDTYVYSLMIGFAVWKFGMLLWDPVRTLRHPLSLIYMTGGVRGIGLGSLAAGIYVLVRWNKMRSLGSLLIKSFLMAALAGGFGYILLDGLITDRPIGAGQLLVMLLLIVLLSSAWLKFDTPLPQWLTFGLGRNGAVMLVIGSLLVWAVYNHLNNSGNGSTGDRPALTDDADGIAVGLKPGKRAPDFALQTVDGQEVRLSDYRGRTVLLNFWASWCPPCKAEMPYMKDFYNRHKAEDVVILAVNMTHLEGSMEDAASFVHSNGLTFPVLYDRDGTVTGTYEITAYPTTYVLTPDGVVSGRYQGAINEELMVKAYRRASGS</sequence>
<protein>
    <submittedName>
        <fullName evidence="4">Alkyl hydroperoxide reductase</fullName>
    </submittedName>
</protein>
<dbReference type="PROSITE" id="PS00194">
    <property type="entry name" value="THIOREDOXIN_1"/>
    <property type="match status" value="1"/>
</dbReference>
<evidence type="ECO:0000256" key="1">
    <source>
        <dbReference type="ARBA" id="ARBA00023157"/>
    </source>
</evidence>
<evidence type="ECO:0000256" key="2">
    <source>
        <dbReference type="SAM" id="Phobius"/>
    </source>
</evidence>
<dbReference type="GO" id="GO:0016209">
    <property type="term" value="F:antioxidant activity"/>
    <property type="evidence" value="ECO:0007669"/>
    <property type="project" value="InterPro"/>
</dbReference>
<dbReference type="GO" id="GO:0016491">
    <property type="term" value="F:oxidoreductase activity"/>
    <property type="evidence" value="ECO:0007669"/>
    <property type="project" value="InterPro"/>
</dbReference>
<dbReference type="InterPro" id="IPR000866">
    <property type="entry name" value="AhpC/TSA"/>
</dbReference>
<dbReference type="SUPFAM" id="SSF52833">
    <property type="entry name" value="Thioredoxin-like"/>
    <property type="match status" value="1"/>
</dbReference>
<dbReference type="Gene3D" id="3.40.30.10">
    <property type="entry name" value="Glutaredoxin"/>
    <property type="match status" value="1"/>
</dbReference>
<organism evidence="4">
    <name type="scientific">Paenibacillus ihbetae</name>
    <dbReference type="NCBI Taxonomy" id="1870820"/>
    <lineage>
        <taxon>Bacteria</taxon>
        <taxon>Bacillati</taxon>
        <taxon>Bacillota</taxon>
        <taxon>Bacilli</taxon>
        <taxon>Bacillales</taxon>
        <taxon>Paenibacillaceae</taxon>
        <taxon>Paenibacillus</taxon>
    </lineage>
</organism>
<keyword evidence="1" id="KW-1015">Disulfide bond</keyword>
<dbReference type="KEGG" id="pib:BBD41_25775"/>
<dbReference type="CDD" id="cd02966">
    <property type="entry name" value="TlpA_like_family"/>
    <property type="match status" value="1"/>
</dbReference>
<dbReference type="InterPro" id="IPR050553">
    <property type="entry name" value="Thioredoxin_ResA/DsbE_sf"/>
</dbReference>
<feature type="domain" description="Thioredoxin" evidence="3">
    <location>
        <begin position="219"/>
        <end position="360"/>
    </location>
</feature>
<reference evidence="4" key="1">
    <citation type="submission" date="2016-08" db="EMBL/GenBank/DDBJ databases">
        <title>Complete Genome Seqeunce of Paenibacillus sp. nov. IHBB 9852 from high altitute lake of Indian trans-Himalayas.</title>
        <authorList>
            <person name="Kiran S."/>
            <person name="Swarnkar M.K."/>
            <person name="Rana A."/>
            <person name="Tewari R."/>
            <person name="Gulati A."/>
        </authorList>
    </citation>
    <scope>NUCLEOTIDE SEQUENCE [LARGE SCALE GENOMIC DNA]</scope>
    <source>
        <strain evidence="4">IHBB 9852</strain>
    </source>
</reference>
<dbReference type="InterPro" id="IPR036249">
    <property type="entry name" value="Thioredoxin-like_sf"/>
</dbReference>
<keyword evidence="2" id="KW-0812">Transmembrane</keyword>
<gene>
    <name evidence="4" type="ORF">BBD41_25775</name>
</gene>
<dbReference type="PROSITE" id="PS51352">
    <property type="entry name" value="THIOREDOXIN_2"/>
    <property type="match status" value="1"/>
</dbReference>
<dbReference type="AlphaFoldDB" id="A0A1B2E6W9"/>
<dbReference type="PANTHER" id="PTHR42852:SF1">
    <property type="entry name" value="THIOREDOXIN-LIKE PROTEIN YNEN"/>
    <property type="match status" value="1"/>
</dbReference>
<keyword evidence="2" id="KW-0472">Membrane</keyword>
<feature type="transmembrane region" description="Helical" evidence="2">
    <location>
        <begin position="41"/>
        <end position="64"/>
    </location>
</feature>
<dbReference type="EMBL" id="CP016809">
    <property type="protein sequence ID" value="ANY75714.1"/>
    <property type="molecule type" value="Genomic_DNA"/>
</dbReference>
<evidence type="ECO:0000259" key="3">
    <source>
        <dbReference type="PROSITE" id="PS51352"/>
    </source>
</evidence>
<dbReference type="InterPro" id="IPR013766">
    <property type="entry name" value="Thioredoxin_domain"/>
</dbReference>
<feature type="transmembrane region" description="Helical" evidence="2">
    <location>
        <begin position="6"/>
        <end position="29"/>
    </location>
</feature>
<feature type="transmembrane region" description="Helical" evidence="2">
    <location>
        <begin position="110"/>
        <end position="129"/>
    </location>
</feature>
<dbReference type="PANTHER" id="PTHR42852">
    <property type="entry name" value="THIOL:DISULFIDE INTERCHANGE PROTEIN DSBE"/>
    <property type="match status" value="1"/>
</dbReference>
<feature type="transmembrane region" description="Helical" evidence="2">
    <location>
        <begin position="141"/>
        <end position="160"/>
    </location>
</feature>
<evidence type="ECO:0000313" key="4">
    <source>
        <dbReference type="EMBL" id="ANY75714.1"/>
    </source>
</evidence>
<accession>A0A1B2E6W9</accession>
<name>A0A1B2E6W9_9BACL</name>
<dbReference type="RefSeq" id="WP_099479477.1">
    <property type="nucleotide sequence ID" value="NZ_CP016809.1"/>
</dbReference>
<dbReference type="InterPro" id="IPR017937">
    <property type="entry name" value="Thioredoxin_CS"/>
</dbReference>
<proteinExistence type="predicted"/>
<keyword evidence="2" id="KW-1133">Transmembrane helix</keyword>
<feature type="transmembrane region" description="Helical" evidence="2">
    <location>
        <begin position="76"/>
        <end position="98"/>
    </location>
</feature>
<feature type="transmembrane region" description="Helical" evidence="2">
    <location>
        <begin position="172"/>
        <end position="191"/>
    </location>
</feature>
<dbReference type="Pfam" id="PF00578">
    <property type="entry name" value="AhpC-TSA"/>
    <property type="match status" value="1"/>
</dbReference>